<evidence type="ECO:0000313" key="2">
    <source>
        <dbReference type="Proteomes" id="UP000639775"/>
    </source>
</evidence>
<evidence type="ECO:0008006" key="3">
    <source>
        <dbReference type="Google" id="ProtNLM"/>
    </source>
</evidence>
<gene>
    <name evidence="1" type="ORF">HAT86_07335</name>
</gene>
<organism evidence="1 2">
    <name type="scientific">Roseovarius gahaiensis</name>
    <dbReference type="NCBI Taxonomy" id="2716691"/>
    <lineage>
        <taxon>Bacteria</taxon>
        <taxon>Pseudomonadati</taxon>
        <taxon>Pseudomonadota</taxon>
        <taxon>Alphaproteobacteria</taxon>
        <taxon>Rhodobacterales</taxon>
        <taxon>Roseobacteraceae</taxon>
        <taxon>Roseovarius</taxon>
    </lineage>
</organism>
<proteinExistence type="predicted"/>
<dbReference type="AlphaFoldDB" id="A0A967BH93"/>
<reference evidence="1" key="1">
    <citation type="submission" date="2020-03" db="EMBL/GenBank/DDBJ databases">
        <title>Roseovarius gahaiensis sp. nov., isolated from Gahai Saline Lake, China.</title>
        <authorList>
            <person name="Sun X."/>
        </authorList>
    </citation>
    <scope>NUCLEOTIDE SEQUENCE</scope>
    <source>
        <strain evidence="1">GH877</strain>
    </source>
</reference>
<keyword evidence="2" id="KW-1185">Reference proteome</keyword>
<sequence length="75" mass="8681">MVTLTTNITRAPTRFRVWLATLGAALLTKFEAHAYKASRRDQVDALETKSDAELARMGLRRDQIVHHVYRDLYYS</sequence>
<dbReference type="EMBL" id="JAAORB010000009">
    <property type="protein sequence ID" value="NHQ74277.1"/>
    <property type="molecule type" value="Genomic_DNA"/>
</dbReference>
<accession>A0A967BH93</accession>
<protein>
    <recommendedName>
        <fullName evidence="3">DUF1127 domain-containing protein</fullName>
    </recommendedName>
</protein>
<evidence type="ECO:0000313" key="1">
    <source>
        <dbReference type="EMBL" id="NHQ74277.1"/>
    </source>
</evidence>
<dbReference type="RefSeq" id="WP_167195155.1">
    <property type="nucleotide sequence ID" value="NZ_JAAORB010000009.1"/>
</dbReference>
<comment type="caution">
    <text evidence="1">The sequence shown here is derived from an EMBL/GenBank/DDBJ whole genome shotgun (WGS) entry which is preliminary data.</text>
</comment>
<dbReference type="Proteomes" id="UP000639775">
    <property type="component" value="Unassembled WGS sequence"/>
</dbReference>
<name>A0A967BH93_9RHOB</name>